<evidence type="ECO:0008006" key="4">
    <source>
        <dbReference type="Google" id="ProtNLM"/>
    </source>
</evidence>
<dbReference type="Proteomes" id="UP000199475">
    <property type="component" value="Unassembled WGS sequence"/>
</dbReference>
<sequence length="386" mass="41620">MTDVEQQHRAGLEPTGLRLENVNLLMGGGALVVGTLIGLLSLDEFTAFAGGGVRTVADIAALSSGVLVALVFLGVLMVFRGRILPWHRTMHPLRQALNLVGLTLMMGSLTLFAMRAFGRVAASAFIGLRLDQWSGTAFIALSCALCVYTAAGIAGRLNTELLSGLVSVFLVLGAFMSAVNASDQEWWRVHFSSLGMTGDFSGFAFNYTLVLTGLVIVTLADFLTHDLRGWLLATGQGVWKAYVLRAGLGIMGLMLAGVGLIPVTLSHRGHLWVTYATVLAFIMLAVAAPLILRRIPWGFRVVSFAILGFMWLLWYLHRDIRYLNTTGFEMIAVATVLGWMVLFIRTVVAAGRDVDPAEAAPAARELEATEPVAGEILPDDGDWELA</sequence>
<feature type="transmembrane region" description="Helical" evidence="1">
    <location>
        <begin position="21"/>
        <end position="39"/>
    </location>
</feature>
<protein>
    <recommendedName>
        <fullName evidence="4">DUF998 domain-containing protein</fullName>
    </recommendedName>
</protein>
<feature type="transmembrane region" description="Helical" evidence="1">
    <location>
        <begin position="322"/>
        <end position="344"/>
    </location>
</feature>
<feature type="transmembrane region" description="Helical" evidence="1">
    <location>
        <begin position="271"/>
        <end position="292"/>
    </location>
</feature>
<keyword evidence="1" id="KW-1133">Transmembrane helix</keyword>
<feature type="transmembrane region" description="Helical" evidence="1">
    <location>
        <begin position="59"/>
        <end position="79"/>
    </location>
</feature>
<feature type="transmembrane region" description="Helical" evidence="1">
    <location>
        <begin position="242"/>
        <end position="265"/>
    </location>
</feature>
<feature type="transmembrane region" description="Helical" evidence="1">
    <location>
        <begin position="137"/>
        <end position="154"/>
    </location>
</feature>
<dbReference type="AlphaFoldDB" id="A0A1G9HYU6"/>
<dbReference type="EMBL" id="FNGP01000001">
    <property type="protein sequence ID" value="SDL17733.1"/>
    <property type="molecule type" value="Genomic_DNA"/>
</dbReference>
<feature type="transmembrane region" description="Helical" evidence="1">
    <location>
        <begin position="99"/>
        <end position="117"/>
    </location>
</feature>
<organism evidence="2 3">
    <name type="scientific">Tessaracoccus oleiagri</name>
    <dbReference type="NCBI Taxonomy" id="686624"/>
    <lineage>
        <taxon>Bacteria</taxon>
        <taxon>Bacillati</taxon>
        <taxon>Actinomycetota</taxon>
        <taxon>Actinomycetes</taxon>
        <taxon>Propionibacteriales</taxon>
        <taxon>Propionibacteriaceae</taxon>
        <taxon>Tessaracoccus</taxon>
    </lineage>
</organism>
<feature type="transmembrane region" description="Helical" evidence="1">
    <location>
        <begin position="200"/>
        <end position="222"/>
    </location>
</feature>
<proteinExistence type="predicted"/>
<dbReference type="STRING" id="686624.SAMN04488242_0598"/>
<dbReference type="RefSeq" id="WP_176761632.1">
    <property type="nucleotide sequence ID" value="NZ_FNGP01000001.1"/>
</dbReference>
<feature type="transmembrane region" description="Helical" evidence="1">
    <location>
        <begin position="299"/>
        <end position="316"/>
    </location>
</feature>
<gene>
    <name evidence="2" type="ORF">SAMN04488242_0598</name>
</gene>
<feature type="transmembrane region" description="Helical" evidence="1">
    <location>
        <begin position="161"/>
        <end position="180"/>
    </location>
</feature>
<name>A0A1G9HYU6_9ACTN</name>
<keyword evidence="3" id="KW-1185">Reference proteome</keyword>
<reference evidence="2 3" key="1">
    <citation type="submission" date="2016-10" db="EMBL/GenBank/DDBJ databases">
        <authorList>
            <person name="de Groot N.N."/>
        </authorList>
    </citation>
    <scope>NUCLEOTIDE SEQUENCE [LARGE SCALE GENOMIC DNA]</scope>
    <source>
        <strain evidence="2 3">CGMCC 1.9159</strain>
    </source>
</reference>
<evidence type="ECO:0000313" key="2">
    <source>
        <dbReference type="EMBL" id="SDL17733.1"/>
    </source>
</evidence>
<keyword evidence="1" id="KW-0812">Transmembrane</keyword>
<evidence type="ECO:0000313" key="3">
    <source>
        <dbReference type="Proteomes" id="UP000199475"/>
    </source>
</evidence>
<evidence type="ECO:0000256" key="1">
    <source>
        <dbReference type="SAM" id="Phobius"/>
    </source>
</evidence>
<accession>A0A1G9HYU6</accession>
<keyword evidence="1" id="KW-0472">Membrane</keyword>